<protein>
    <submittedName>
        <fullName evidence="1">Uncharacterized protein</fullName>
    </submittedName>
</protein>
<organism evidence="1 2">
    <name type="scientific">Massilia orientalis</name>
    <dbReference type="NCBI Taxonomy" id="3050128"/>
    <lineage>
        <taxon>Bacteria</taxon>
        <taxon>Pseudomonadati</taxon>
        <taxon>Pseudomonadota</taxon>
        <taxon>Betaproteobacteria</taxon>
        <taxon>Burkholderiales</taxon>
        <taxon>Oxalobacteraceae</taxon>
        <taxon>Telluria group</taxon>
        <taxon>Massilia</taxon>
    </lineage>
</organism>
<evidence type="ECO:0000313" key="2">
    <source>
        <dbReference type="Proteomes" id="UP001168096"/>
    </source>
</evidence>
<dbReference type="Proteomes" id="UP001168096">
    <property type="component" value="Unassembled WGS sequence"/>
</dbReference>
<evidence type="ECO:0000313" key="1">
    <source>
        <dbReference type="EMBL" id="MFJ1470435.1"/>
    </source>
</evidence>
<reference evidence="1" key="1">
    <citation type="submission" date="2024-11" db="EMBL/GenBank/DDBJ databases">
        <title>Description of Massilia orientalis sp. nov., isolated from rhizosphere soil of Ageratina adenophora.</title>
        <authorList>
            <person name="Wang Y."/>
        </authorList>
    </citation>
    <scope>NUCLEOTIDE SEQUENCE</scope>
    <source>
        <strain evidence="1">YIM B02787</strain>
    </source>
</reference>
<comment type="caution">
    <text evidence="1">The sequence shown here is derived from an EMBL/GenBank/DDBJ whole genome shotgun (WGS) entry which is preliminary data.</text>
</comment>
<accession>A0ACC7MG27</accession>
<keyword evidence="2" id="KW-1185">Reference proteome</keyword>
<name>A0ACC7MG27_9BURK</name>
<gene>
    <name evidence="1" type="ORF">QPK29_022195</name>
</gene>
<sequence length="303" mass="33003">MLSAKQKIYLKIAAILALGPLFVIAPFHIPVGVCQSEWNDSKGNPIKDAPISCPANVKPREVGGNRYGVIAGKTYRIDVWHVHEPATLWQCMTGVACIPIPIRARTTTTMSFTHEDSDPDIGRLRALGVGDYMTDGRSLFSDTRRVTADAPPVNIDKLKMLTCPSHFGTALTTETEPCAWYASDGHYVLYGADVVEGADLATFRADLPVRELDTRNTNDGVFARDRNAVYVGATRLAGADPATFGAFKSGFPDCGRICLIDAQHTWRLTASGVEEVELSPEDLAELRKALQETLAKRAMHSSP</sequence>
<proteinExistence type="predicted"/>
<dbReference type="EMBL" id="JASNRB020000014">
    <property type="protein sequence ID" value="MFJ1470435.1"/>
    <property type="molecule type" value="Genomic_DNA"/>
</dbReference>